<dbReference type="PANTHER" id="PTHR46481:SF11">
    <property type="entry name" value="ZINC FINGER BED DOMAIN-CONTAINING PROTEIN RICESLEEPER 2-LIKE"/>
    <property type="match status" value="1"/>
</dbReference>
<feature type="transmembrane region" description="Helical" evidence="1">
    <location>
        <begin position="103"/>
        <end position="121"/>
    </location>
</feature>
<gene>
    <name evidence="2" type="ORF">KK1_002882</name>
</gene>
<sequence>EITVVGNYCFNQQIVKHALIKMIVLHEYPLTMVYHIGFIEFCAALQPLYKGVSRNTLKNEMMKDYREARKITMKLLSVSNQNKGHMIITTHFIDDSWTLQSSFMCLLVILAKFLLMSWFIVKDAFSIISDTIEKIKESIHFWIATPKREEKFIETYGQVNIPFSKKLVLDCKTWWNSLMGMMVVGTMLDPRYKIYLLDYFFP</sequence>
<name>A0A151SPE5_CAJCA</name>
<keyword evidence="1" id="KW-1133">Transmembrane helix</keyword>
<proteinExistence type="predicted"/>
<evidence type="ECO:0000313" key="2">
    <source>
        <dbReference type="EMBL" id="KYP56638.1"/>
    </source>
</evidence>
<dbReference type="EMBL" id="CM003613">
    <property type="protein sequence ID" value="KYP56638.1"/>
    <property type="molecule type" value="Genomic_DNA"/>
</dbReference>
<dbReference type="AlphaFoldDB" id="A0A151SPE5"/>
<dbReference type="Proteomes" id="UP000075243">
    <property type="component" value="Chromosome 11"/>
</dbReference>
<dbReference type="InterPro" id="IPR012337">
    <property type="entry name" value="RNaseH-like_sf"/>
</dbReference>
<feature type="non-terminal residue" evidence="2">
    <location>
        <position position="1"/>
    </location>
</feature>
<protein>
    <submittedName>
        <fullName evidence="2">AC9 transposase</fullName>
    </submittedName>
</protein>
<evidence type="ECO:0000256" key="1">
    <source>
        <dbReference type="SAM" id="Phobius"/>
    </source>
</evidence>
<dbReference type="InterPro" id="IPR052035">
    <property type="entry name" value="ZnF_BED_domain_contain"/>
</dbReference>
<keyword evidence="3" id="KW-1185">Reference proteome</keyword>
<dbReference type="STRING" id="3821.A0A151SPE5"/>
<evidence type="ECO:0000313" key="3">
    <source>
        <dbReference type="Proteomes" id="UP000075243"/>
    </source>
</evidence>
<dbReference type="SUPFAM" id="SSF53098">
    <property type="entry name" value="Ribonuclease H-like"/>
    <property type="match status" value="1"/>
</dbReference>
<keyword evidence="1" id="KW-0472">Membrane</keyword>
<organism evidence="2 3">
    <name type="scientific">Cajanus cajan</name>
    <name type="common">Pigeon pea</name>
    <name type="synonym">Cajanus indicus</name>
    <dbReference type="NCBI Taxonomy" id="3821"/>
    <lineage>
        <taxon>Eukaryota</taxon>
        <taxon>Viridiplantae</taxon>
        <taxon>Streptophyta</taxon>
        <taxon>Embryophyta</taxon>
        <taxon>Tracheophyta</taxon>
        <taxon>Spermatophyta</taxon>
        <taxon>Magnoliopsida</taxon>
        <taxon>eudicotyledons</taxon>
        <taxon>Gunneridae</taxon>
        <taxon>Pentapetalae</taxon>
        <taxon>rosids</taxon>
        <taxon>fabids</taxon>
        <taxon>Fabales</taxon>
        <taxon>Fabaceae</taxon>
        <taxon>Papilionoideae</taxon>
        <taxon>50 kb inversion clade</taxon>
        <taxon>NPAAA clade</taxon>
        <taxon>indigoferoid/millettioid clade</taxon>
        <taxon>Phaseoleae</taxon>
        <taxon>Cajanus</taxon>
    </lineage>
</organism>
<accession>A0A151SPE5</accession>
<dbReference type="Gramene" id="C.cajan_02815.t">
    <property type="protein sequence ID" value="C.cajan_02815.t"/>
    <property type="gene ID" value="C.cajan_02815"/>
</dbReference>
<keyword evidence="1" id="KW-0812">Transmembrane</keyword>
<dbReference type="PANTHER" id="PTHR46481">
    <property type="entry name" value="ZINC FINGER BED DOMAIN-CONTAINING PROTEIN 4"/>
    <property type="match status" value="1"/>
</dbReference>
<reference evidence="2 3" key="1">
    <citation type="journal article" date="2012" name="Nat. Biotechnol.">
        <title>Draft genome sequence of pigeonpea (Cajanus cajan), an orphan legume crop of resource-poor farmers.</title>
        <authorList>
            <person name="Varshney R.K."/>
            <person name="Chen W."/>
            <person name="Li Y."/>
            <person name="Bharti A.K."/>
            <person name="Saxena R.K."/>
            <person name="Schlueter J.A."/>
            <person name="Donoghue M.T."/>
            <person name="Azam S."/>
            <person name="Fan G."/>
            <person name="Whaley A.M."/>
            <person name="Farmer A.D."/>
            <person name="Sheridan J."/>
            <person name="Iwata A."/>
            <person name="Tuteja R."/>
            <person name="Penmetsa R.V."/>
            <person name="Wu W."/>
            <person name="Upadhyaya H.D."/>
            <person name="Yang S.P."/>
            <person name="Shah T."/>
            <person name="Saxena K.B."/>
            <person name="Michael T."/>
            <person name="McCombie W.R."/>
            <person name="Yang B."/>
            <person name="Zhang G."/>
            <person name="Yang H."/>
            <person name="Wang J."/>
            <person name="Spillane C."/>
            <person name="Cook D.R."/>
            <person name="May G.D."/>
            <person name="Xu X."/>
            <person name="Jackson S.A."/>
        </authorList>
    </citation>
    <scope>NUCLEOTIDE SEQUENCE [LARGE SCALE GENOMIC DNA]</scope>
    <source>
        <strain evidence="3">cv. Asha</strain>
    </source>
</reference>